<organism evidence="1 2">
    <name type="scientific">Violaceomyces palustris</name>
    <dbReference type="NCBI Taxonomy" id="1673888"/>
    <lineage>
        <taxon>Eukaryota</taxon>
        <taxon>Fungi</taxon>
        <taxon>Dikarya</taxon>
        <taxon>Basidiomycota</taxon>
        <taxon>Ustilaginomycotina</taxon>
        <taxon>Ustilaginomycetes</taxon>
        <taxon>Violaceomycetales</taxon>
        <taxon>Violaceomycetaceae</taxon>
        <taxon>Violaceomyces</taxon>
    </lineage>
</organism>
<gene>
    <name evidence="1" type="ORF">IE53DRAFT_370387</name>
</gene>
<accession>A0ACD0NSH2</accession>
<keyword evidence="2" id="KW-1185">Reference proteome</keyword>
<dbReference type="EMBL" id="KZ820156">
    <property type="protein sequence ID" value="PWN48690.1"/>
    <property type="molecule type" value="Genomic_DNA"/>
</dbReference>
<evidence type="ECO:0000313" key="1">
    <source>
        <dbReference type="EMBL" id="PWN48690.1"/>
    </source>
</evidence>
<dbReference type="Proteomes" id="UP000245626">
    <property type="component" value="Unassembled WGS sequence"/>
</dbReference>
<protein>
    <submittedName>
        <fullName evidence="1">Ribosomal protein S5 domain 2-like protein</fullName>
    </submittedName>
</protein>
<reference evidence="1 2" key="1">
    <citation type="journal article" date="2018" name="Mol. Biol. Evol.">
        <title>Broad Genomic Sampling Reveals a Smut Pathogenic Ancestry of the Fungal Clade Ustilaginomycotina.</title>
        <authorList>
            <person name="Kijpornyongpan T."/>
            <person name="Mondo S.J."/>
            <person name="Barry K."/>
            <person name="Sandor L."/>
            <person name="Lee J."/>
            <person name="Lipzen A."/>
            <person name="Pangilinan J."/>
            <person name="LaButti K."/>
            <person name="Hainaut M."/>
            <person name="Henrissat B."/>
            <person name="Grigoriev I.V."/>
            <person name="Spatafora J.W."/>
            <person name="Aime M.C."/>
        </authorList>
    </citation>
    <scope>NUCLEOTIDE SEQUENCE [LARGE SCALE GENOMIC DNA]</scope>
    <source>
        <strain evidence="1 2">SA 807</strain>
    </source>
</reference>
<sequence length="378" mass="41165">MSLPSCSSSMAYRTAKGLATQRCRTLLGSQVQSIRSASTSSFNPSSVNTTPSLPPVAPLPPRQKPVSPSYYTGRPAYIDTLLQLEELTRQTKRLLEQSNLVPRNSAPPQAVVASSKKNLWLSPQDLRGVLGTALKASQYRQIVTRLALLSKYKNLVHENLHKGDKNQREFAAKFDETLAKFMRDDSKKSELGIDVDGTSESEGAVVGQSSSSSSSPSDAPRVQNEKGHIDEMGRAYSRGRRKESSARVWLVPVKGAEQTSQILINNQTISEYFTRTSHREAVLWPFKLTGTIGAYNVFALTRGGGSSGQAGAIAHATANALVAAVAHAAEKNGGGEEAKKKVKEVLMKDGVLKRDPRMVERKKTGLAKARKAFTWVKR</sequence>
<name>A0ACD0NSH2_9BASI</name>
<evidence type="ECO:0000313" key="2">
    <source>
        <dbReference type="Proteomes" id="UP000245626"/>
    </source>
</evidence>
<proteinExistence type="predicted"/>